<gene>
    <name evidence="3" type="ORF">AWC05_20750</name>
</gene>
<dbReference type="RefSeq" id="WP_085222103.1">
    <property type="nucleotide sequence ID" value="NZ_AP022576.1"/>
</dbReference>
<accession>A0A1X1U8M1</accession>
<proteinExistence type="predicted"/>
<dbReference type="InterPro" id="IPR022002">
    <property type="entry name" value="ChsH2_Znr"/>
</dbReference>
<evidence type="ECO:0000259" key="2">
    <source>
        <dbReference type="Pfam" id="PF12172"/>
    </source>
</evidence>
<organism evidence="3 4">
    <name type="scientific">Mycobacterium florentinum</name>
    <dbReference type="NCBI Taxonomy" id="292462"/>
    <lineage>
        <taxon>Bacteria</taxon>
        <taxon>Bacillati</taxon>
        <taxon>Actinomycetota</taxon>
        <taxon>Actinomycetes</taxon>
        <taxon>Mycobacteriales</taxon>
        <taxon>Mycobacteriaceae</taxon>
        <taxon>Mycobacterium</taxon>
        <taxon>Mycobacterium simiae complex</taxon>
    </lineage>
</organism>
<dbReference type="SUPFAM" id="SSF50249">
    <property type="entry name" value="Nucleic acid-binding proteins"/>
    <property type="match status" value="1"/>
</dbReference>
<dbReference type="Pfam" id="PF01796">
    <property type="entry name" value="OB_ChsH2_C"/>
    <property type="match status" value="1"/>
</dbReference>
<feature type="domain" description="ChsH2 C-terminal OB-fold" evidence="1">
    <location>
        <begin position="47"/>
        <end position="94"/>
    </location>
</feature>
<dbReference type="EMBL" id="LQOV01000014">
    <property type="protein sequence ID" value="ORV53170.1"/>
    <property type="molecule type" value="Genomic_DNA"/>
</dbReference>
<dbReference type="STRING" id="292462.AWC05_20750"/>
<reference evidence="3 4" key="1">
    <citation type="submission" date="2016-01" db="EMBL/GenBank/DDBJ databases">
        <title>The new phylogeny of the genus Mycobacterium.</title>
        <authorList>
            <person name="Tarcisio F."/>
            <person name="Conor M."/>
            <person name="Antonella G."/>
            <person name="Elisabetta G."/>
            <person name="Giulia F.S."/>
            <person name="Sara T."/>
            <person name="Anna F."/>
            <person name="Clotilde B."/>
            <person name="Roberto B."/>
            <person name="Veronica D.S."/>
            <person name="Fabio R."/>
            <person name="Monica P."/>
            <person name="Olivier J."/>
            <person name="Enrico T."/>
            <person name="Nicola S."/>
        </authorList>
    </citation>
    <scope>NUCLEOTIDE SEQUENCE [LARGE SCALE GENOMIC DNA]</scope>
    <source>
        <strain evidence="3 4">DSM 44852</strain>
    </source>
</reference>
<dbReference type="Proteomes" id="UP000193010">
    <property type="component" value="Unassembled WGS sequence"/>
</dbReference>
<dbReference type="PANTHER" id="PTHR34075:SF5">
    <property type="entry name" value="BLR3430 PROTEIN"/>
    <property type="match status" value="1"/>
</dbReference>
<sequence length="128" mass="13908">MTQSLTDEYYAGLGRGELLIQHCNACGTNIMYPKYVCPPCGSRDLGWARSSGHGTLHSFTVQRVGAPGGFEDELPYALGVVKLDDGVQLLGRLRPDSSGGWDSYSCDVPVRFDPTPDQGRHIAWFTAA</sequence>
<dbReference type="InterPro" id="IPR002878">
    <property type="entry name" value="ChsH2_C"/>
</dbReference>
<evidence type="ECO:0008006" key="5">
    <source>
        <dbReference type="Google" id="ProtNLM"/>
    </source>
</evidence>
<protein>
    <recommendedName>
        <fullName evidence="5">DNA-binding protein</fullName>
    </recommendedName>
</protein>
<dbReference type="OrthoDB" id="7470921at2"/>
<dbReference type="AlphaFoldDB" id="A0A1X1U8M1"/>
<feature type="domain" description="ChsH2 rubredoxin-like zinc ribbon" evidence="2">
    <location>
        <begin position="12"/>
        <end position="45"/>
    </location>
</feature>
<evidence type="ECO:0000313" key="3">
    <source>
        <dbReference type="EMBL" id="ORV53170.1"/>
    </source>
</evidence>
<dbReference type="Gene3D" id="6.10.30.10">
    <property type="match status" value="1"/>
</dbReference>
<dbReference type="InterPro" id="IPR012340">
    <property type="entry name" value="NA-bd_OB-fold"/>
</dbReference>
<dbReference type="PANTHER" id="PTHR34075">
    <property type="entry name" value="BLR3430 PROTEIN"/>
    <property type="match status" value="1"/>
</dbReference>
<evidence type="ECO:0000259" key="1">
    <source>
        <dbReference type="Pfam" id="PF01796"/>
    </source>
</evidence>
<name>A0A1X1U8M1_MYCFL</name>
<dbReference type="Pfam" id="PF12172">
    <property type="entry name" value="zf-ChsH2"/>
    <property type="match status" value="1"/>
</dbReference>
<evidence type="ECO:0000313" key="4">
    <source>
        <dbReference type="Proteomes" id="UP000193010"/>
    </source>
</evidence>
<keyword evidence="4" id="KW-1185">Reference proteome</keyword>
<comment type="caution">
    <text evidence="3">The sequence shown here is derived from an EMBL/GenBank/DDBJ whole genome shotgun (WGS) entry which is preliminary data.</text>
</comment>
<dbReference type="InterPro" id="IPR052513">
    <property type="entry name" value="Thioester_dehydratase-like"/>
</dbReference>